<dbReference type="Pfam" id="PF00067">
    <property type="entry name" value="p450"/>
    <property type="match status" value="1"/>
</dbReference>
<organism evidence="11 12">
    <name type="scientific">Abrus precatorius</name>
    <name type="common">Indian licorice</name>
    <name type="synonym">Glycine abrus</name>
    <dbReference type="NCBI Taxonomy" id="3816"/>
    <lineage>
        <taxon>Eukaryota</taxon>
        <taxon>Viridiplantae</taxon>
        <taxon>Streptophyta</taxon>
        <taxon>Embryophyta</taxon>
        <taxon>Tracheophyta</taxon>
        <taxon>Spermatophyta</taxon>
        <taxon>Magnoliopsida</taxon>
        <taxon>eudicotyledons</taxon>
        <taxon>Gunneridae</taxon>
        <taxon>Pentapetalae</taxon>
        <taxon>rosids</taxon>
        <taxon>fabids</taxon>
        <taxon>Fabales</taxon>
        <taxon>Fabaceae</taxon>
        <taxon>Papilionoideae</taxon>
        <taxon>50 kb inversion clade</taxon>
        <taxon>NPAAA clade</taxon>
        <taxon>indigoferoid/millettioid clade</taxon>
        <taxon>Abreae</taxon>
        <taxon>Abrus</taxon>
    </lineage>
</organism>
<dbReference type="InterPro" id="IPR002401">
    <property type="entry name" value="Cyt_P450_E_grp-I"/>
</dbReference>
<dbReference type="GeneID" id="113870279"/>
<comment type="similarity">
    <text evidence="2 9">Belongs to the cytochrome P450 family.</text>
</comment>
<dbReference type="PRINTS" id="PR00385">
    <property type="entry name" value="P450"/>
</dbReference>
<feature type="binding site" description="axial binding residue" evidence="8">
    <location>
        <position position="443"/>
    </location>
    <ligand>
        <name>heme</name>
        <dbReference type="ChEBI" id="CHEBI:30413"/>
    </ligand>
    <ligandPart>
        <name>Fe</name>
        <dbReference type="ChEBI" id="CHEBI:18248"/>
    </ligandPart>
</feature>
<keyword evidence="4 8" id="KW-0479">Metal-binding</keyword>
<dbReference type="GO" id="GO:0005506">
    <property type="term" value="F:iron ion binding"/>
    <property type="evidence" value="ECO:0007669"/>
    <property type="project" value="InterPro"/>
</dbReference>
<dbReference type="OrthoDB" id="2789670at2759"/>
<evidence type="ECO:0000256" key="6">
    <source>
        <dbReference type="ARBA" id="ARBA00023004"/>
    </source>
</evidence>
<evidence type="ECO:0000256" key="3">
    <source>
        <dbReference type="ARBA" id="ARBA00022617"/>
    </source>
</evidence>
<dbReference type="SUPFAM" id="SSF48264">
    <property type="entry name" value="Cytochrome P450"/>
    <property type="match status" value="1"/>
</dbReference>
<sequence>MEFLLTIVITFLLFLLYHWLVKSHKPKTNHKLPPGPRKFPFIGNLHQLALAGSLPHHFLRELAYKYGPLMHLQLGEISMVVVSSPRLAKEITKTHDLAFAQRPQLLSPQILAYGSTDIAFAPYGDYWRQMKKICVLELLSLKRVQSFSYIREDETRKFIESIKSSAGSVINLTSRIFSLLGTSVSRAAFGNKSEDQDEFVSLVRKSIAMTGGFELADLFPSIKPIHILTGVKPKFEKIHERADKILEKIVRQHKEKHATAREANTEVEQEDLVDVLLRIQQSGSLDIQITTDNIKAVIWDVFAAGTDTSSTTIEWAMSEMMKNPRVREKAQAELRKAFNGKEIISESDLEELSYLKCVIKETLRLHPPSPLLIPRESNQLTNIDGYDIPVKTEIMINAWALGRDPQYWSDAERFVPERFEGSSIDFKGNNFEFIPFGAGRRMCPGMTFGLASVVLPLARLLYHFNWELPNNMKPDDLDMTEHFGMAVGRETELCLIPTVYDLSLHDAII</sequence>
<feature type="signal peptide" evidence="10">
    <location>
        <begin position="1"/>
        <end position="23"/>
    </location>
</feature>
<protein>
    <submittedName>
        <fullName evidence="12">Cytochrome P450 71D8-like</fullName>
    </submittedName>
</protein>
<dbReference type="GO" id="GO:0016705">
    <property type="term" value="F:oxidoreductase activity, acting on paired donors, with incorporation or reduction of molecular oxygen"/>
    <property type="evidence" value="ECO:0007669"/>
    <property type="project" value="InterPro"/>
</dbReference>
<dbReference type="PANTHER" id="PTHR47953">
    <property type="entry name" value="OS08G0105600 PROTEIN"/>
    <property type="match status" value="1"/>
</dbReference>
<keyword evidence="7 9" id="KW-0503">Monooxygenase</keyword>
<dbReference type="Proteomes" id="UP000694853">
    <property type="component" value="Unplaced"/>
</dbReference>
<reference evidence="12" key="2">
    <citation type="submission" date="2025-08" db="UniProtKB">
        <authorList>
            <consortium name="RefSeq"/>
        </authorList>
    </citation>
    <scope>IDENTIFICATION</scope>
    <source>
        <tissue evidence="12">Young leaves</tissue>
    </source>
</reference>
<dbReference type="PROSITE" id="PS00086">
    <property type="entry name" value="CYTOCHROME_P450"/>
    <property type="match status" value="1"/>
</dbReference>
<keyword evidence="3 8" id="KW-0349">Heme</keyword>
<reference evidence="11" key="1">
    <citation type="journal article" date="2019" name="Toxins">
        <title>Detection of Abrin-Like and Prepropulchellin-Like Toxin Genes and Transcripts Using Whole Genome Sequencing and Full-Length Transcript Sequencing of Abrus precatorius.</title>
        <authorList>
            <person name="Hovde B.T."/>
            <person name="Daligault H.E."/>
            <person name="Hanschen E.R."/>
            <person name="Kunde Y.A."/>
            <person name="Johnson M.B."/>
            <person name="Starkenburg S.R."/>
            <person name="Johnson S.L."/>
        </authorList>
    </citation>
    <scope>NUCLEOTIDE SEQUENCE [LARGE SCALE GENOMIC DNA]</scope>
</reference>
<evidence type="ECO:0000256" key="2">
    <source>
        <dbReference type="ARBA" id="ARBA00010617"/>
    </source>
</evidence>
<proteinExistence type="inferred from homology"/>
<name>A0A8B8M6A7_ABRPR</name>
<comment type="cofactor">
    <cofactor evidence="1 8">
        <name>heme</name>
        <dbReference type="ChEBI" id="CHEBI:30413"/>
    </cofactor>
</comment>
<keyword evidence="10" id="KW-0732">Signal</keyword>
<dbReference type="FunFam" id="1.10.630.10:FF:000008">
    <property type="entry name" value="Cytochrome P450 71D8"/>
    <property type="match status" value="1"/>
</dbReference>
<dbReference type="CDD" id="cd11072">
    <property type="entry name" value="CYP71-like"/>
    <property type="match status" value="1"/>
</dbReference>
<evidence type="ECO:0000256" key="9">
    <source>
        <dbReference type="RuleBase" id="RU000461"/>
    </source>
</evidence>
<evidence type="ECO:0000256" key="1">
    <source>
        <dbReference type="ARBA" id="ARBA00001971"/>
    </source>
</evidence>
<dbReference type="RefSeq" id="XP_027362669.1">
    <property type="nucleotide sequence ID" value="XM_027506868.1"/>
</dbReference>
<evidence type="ECO:0000313" key="11">
    <source>
        <dbReference type="Proteomes" id="UP000694853"/>
    </source>
</evidence>
<dbReference type="InterPro" id="IPR001128">
    <property type="entry name" value="Cyt_P450"/>
</dbReference>
<evidence type="ECO:0000256" key="4">
    <source>
        <dbReference type="ARBA" id="ARBA00022723"/>
    </source>
</evidence>
<feature type="chain" id="PRO_5034859455" evidence="10">
    <location>
        <begin position="24"/>
        <end position="509"/>
    </location>
</feature>
<evidence type="ECO:0000256" key="10">
    <source>
        <dbReference type="SAM" id="SignalP"/>
    </source>
</evidence>
<evidence type="ECO:0000256" key="5">
    <source>
        <dbReference type="ARBA" id="ARBA00023002"/>
    </source>
</evidence>
<dbReference type="KEGG" id="aprc:113870279"/>
<keyword evidence="11" id="KW-1185">Reference proteome</keyword>
<dbReference type="InterPro" id="IPR052306">
    <property type="entry name" value="CYP450_71D"/>
</dbReference>
<keyword evidence="5 9" id="KW-0560">Oxidoreductase</keyword>
<dbReference type="InterPro" id="IPR017972">
    <property type="entry name" value="Cyt_P450_CS"/>
</dbReference>
<evidence type="ECO:0000256" key="7">
    <source>
        <dbReference type="ARBA" id="ARBA00023033"/>
    </source>
</evidence>
<dbReference type="AlphaFoldDB" id="A0A8B8M6A7"/>
<dbReference type="Gene3D" id="1.10.630.10">
    <property type="entry name" value="Cytochrome P450"/>
    <property type="match status" value="1"/>
</dbReference>
<keyword evidence="6 8" id="KW-0408">Iron</keyword>
<dbReference type="GO" id="GO:0020037">
    <property type="term" value="F:heme binding"/>
    <property type="evidence" value="ECO:0007669"/>
    <property type="project" value="InterPro"/>
</dbReference>
<evidence type="ECO:0000313" key="12">
    <source>
        <dbReference type="RefSeq" id="XP_027362669.1"/>
    </source>
</evidence>
<dbReference type="GO" id="GO:0004497">
    <property type="term" value="F:monooxygenase activity"/>
    <property type="evidence" value="ECO:0007669"/>
    <property type="project" value="UniProtKB-KW"/>
</dbReference>
<accession>A0A8B8M6A7</accession>
<dbReference type="PANTHER" id="PTHR47953:SF16">
    <property type="entry name" value="CYTOCHROME P450 71D8"/>
    <property type="match status" value="1"/>
</dbReference>
<evidence type="ECO:0000256" key="8">
    <source>
        <dbReference type="PIRSR" id="PIRSR602401-1"/>
    </source>
</evidence>
<dbReference type="PRINTS" id="PR00463">
    <property type="entry name" value="EP450I"/>
</dbReference>
<gene>
    <name evidence="12" type="primary">LOC113870279</name>
</gene>
<dbReference type="InterPro" id="IPR036396">
    <property type="entry name" value="Cyt_P450_sf"/>
</dbReference>